<evidence type="ECO:0000256" key="3">
    <source>
        <dbReference type="ARBA" id="ARBA00022692"/>
    </source>
</evidence>
<evidence type="ECO:0000256" key="2">
    <source>
        <dbReference type="ARBA" id="ARBA00022553"/>
    </source>
</evidence>
<feature type="transmembrane region" description="Helical" evidence="11">
    <location>
        <begin position="404"/>
        <end position="425"/>
    </location>
</feature>
<dbReference type="PANTHER" id="PTHR45630:SF8">
    <property type="entry name" value="CATION-TRANSPORTING ATPASE"/>
    <property type="match status" value="1"/>
</dbReference>
<feature type="transmembrane region" description="Helical" evidence="11">
    <location>
        <begin position="437"/>
        <end position="463"/>
    </location>
</feature>
<proteinExistence type="predicted"/>
<dbReference type="AlphaFoldDB" id="A0A835Z7F1"/>
<keyword evidence="4" id="KW-0479">Metal-binding</keyword>
<feature type="transmembrane region" description="Helical" evidence="11">
    <location>
        <begin position="357"/>
        <end position="378"/>
    </location>
</feature>
<dbReference type="GO" id="GO:0019829">
    <property type="term" value="F:ATPase-coupled monoatomic cation transmembrane transporter activity"/>
    <property type="evidence" value="ECO:0007669"/>
    <property type="project" value="TreeGrafter"/>
</dbReference>
<dbReference type="Gene3D" id="3.40.1110.10">
    <property type="entry name" value="Calcium-transporting ATPase, cytoplasmic domain N"/>
    <property type="match status" value="1"/>
</dbReference>
<keyword evidence="13" id="KW-1185">Reference proteome</keyword>
<dbReference type="InterPro" id="IPR006544">
    <property type="entry name" value="P-type_TPase_V"/>
</dbReference>
<dbReference type="InterPro" id="IPR023298">
    <property type="entry name" value="ATPase_P-typ_TM_dom_sf"/>
</dbReference>
<evidence type="ECO:0000313" key="13">
    <source>
        <dbReference type="Proteomes" id="UP000664859"/>
    </source>
</evidence>
<dbReference type="InterPro" id="IPR001757">
    <property type="entry name" value="P_typ_ATPase"/>
</dbReference>
<dbReference type="InterPro" id="IPR023299">
    <property type="entry name" value="ATPase_P-typ_cyto_dom_N"/>
</dbReference>
<evidence type="ECO:0000256" key="8">
    <source>
        <dbReference type="ARBA" id="ARBA00022967"/>
    </source>
</evidence>
<evidence type="ECO:0000256" key="6">
    <source>
        <dbReference type="ARBA" id="ARBA00022840"/>
    </source>
</evidence>
<feature type="transmembrane region" description="Helical" evidence="11">
    <location>
        <begin position="469"/>
        <end position="491"/>
    </location>
</feature>
<evidence type="ECO:0000256" key="7">
    <source>
        <dbReference type="ARBA" id="ARBA00022842"/>
    </source>
</evidence>
<keyword evidence="7" id="KW-0460">Magnesium</keyword>
<keyword evidence="2" id="KW-0597">Phosphoprotein</keyword>
<dbReference type="NCBIfam" id="TIGR01494">
    <property type="entry name" value="ATPase_P-type"/>
    <property type="match status" value="1"/>
</dbReference>
<dbReference type="GO" id="GO:0140358">
    <property type="term" value="F:P-type transmembrane transporter activity"/>
    <property type="evidence" value="ECO:0007669"/>
    <property type="project" value="InterPro"/>
</dbReference>
<keyword evidence="5" id="KW-0547">Nucleotide-binding</keyword>
<evidence type="ECO:0000256" key="10">
    <source>
        <dbReference type="ARBA" id="ARBA00023136"/>
    </source>
</evidence>
<keyword evidence="6" id="KW-0067">ATP-binding</keyword>
<name>A0A835Z7F1_9STRA</name>
<sequence>MSVLTLPLLPDTNPQCGLQTPDLLLVTKGAPESVIKACDKATVPAGHQARLSDMAAQGYRVLACATKVLRGIDATRASHLQQAALETGMAFAGFLVMGNQVKAQTGAVLQAVTRAGVRQCMITGDNVLTAVAVARDSAESNMWQSGAGGEAWLMEVNVAITGAAISELYEEHLTRCQGTASALVLLLKHTHVYARAAPREKQLIVRCLQGLGHVVCMVGDGANDSFALKSADAGLSIAGHERDPSESAAEDTLAVPSIAAPFSTPIAHIGAVPLLLREGRCALATSLVSFRYMFQYGVTQFMATSLLYVHLSTLSAWQFLIADLVNTLPLVMVLNLTASADHLQAGLPFTKLGSWRFVGALAGNCAIICLGQVLQFLALRAQSFYDPLSAKEGSQGDPSQEDTMLFLSSTFMYLTQAIALCHNYGGFRANATTNKPLVAIVLVLFTFNSALFLVPTAAAQSWLQMVDTIPWWFLFASWLWALACGAALVAFEHFCVVKREGFWFERQRQQTAGGKLLSLHMPFTKQATISATAGSSPRYTLV</sequence>
<evidence type="ECO:0000256" key="4">
    <source>
        <dbReference type="ARBA" id="ARBA00022723"/>
    </source>
</evidence>
<dbReference type="Pfam" id="PF00702">
    <property type="entry name" value="Hydrolase"/>
    <property type="match status" value="1"/>
</dbReference>
<comment type="subcellular location">
    <subcellularLocation>
        <location evidence="1">Membrane</location>
        <topology evidence="1">Multi-pass membrane protein</topology>
    </subcellularLocation>
</comment>
<accession>A0A835Z7F1</accession>
<dbReference type="GO" id="GO:0046872">
    <property type="term" value="F:metal ion binding"/>
    <property type="evidence" value="ECO:0007669"/>
    <property type="project" value="UniProtKB-KW"/>
</dbReference>
<keyword evidence="9 11" id="KW-1133">Transmembrane helix</keyword>
<dbReference type="SUPFAM" id="SSF56784">
    <property type="entry name" value="HAD-like"/>
    <property type="match status" value="1"/>
</dbReference>
<keyword evidence="8" id="KW-1278">Translocase</keyword>
<dbReference type="GO" id="GO:0016887">
    <property type="term" value="F:ATP hydrolysis activity"/>
    <property type="evidence" value="ECO:0007669"/>
    <property type="project" value="InterPro"/>
</dbReference>
<dbReference type="OrthoDB" id="48943at2759"/>
<keyword evidence="10 11" id="KW-0472">Membrane</keyword>
<dbReference type="SUPFAM" id="SSF81665">
    <property type="entry name" value="Calcium ATPase, transmembrane domain M"/>
    <property type="match status" value="1"/>
</dbReference>
<evidence type="ECO:0000256" key="9">
    <source>
        <dbReference type="ARBA" id="ARBA00022989"/>
    </source>
</evidence>
<dbReference type="InterPro" id="IPR036412">
    <property type="entry name" value="HAD-like_sf"/>
</dbReference>
<evidence type="ECO:0000256" key="1">
    <source>
        <dbReference type="ARBA" id="ARBA00004141"/>
    </source>
</evidence>
<dbReference type="SUPFAM" id="SSF81660">
    <property type="entry name" value="Metal cation-transporting ATPase, ATP-binding domain N"/>
    <property type="match status" value="1"/>
</dbReference>
<evidence type="ECO:0000256" key="5">
    <source>
        <dbReference type="ARBA" id="ARBA00022741"/>
    </source>
</evidence>
<gene>
    <name evidence="12" type="ORF">JKP88DRAFT_304630</name>
</gene>
<dbReference type="Gene3D" id="3.40.50.1000">
    <property type="entry name" value="HAD superfamily/HAD-like"/>
    <property type="match status" value="1"/>
</dbReference>
<protein>
    <submittedName>
        <fullName evidence="12">HAD-like domain-containing protein</fullName>
    </submittedName>
</protein>
<organism evidence="12 13">
    <name type="scientific">Tribonema minus</name>
    <dbReference type="NCBI Taxonomy" id="303371"/>
    <lineage>
        <taxon>Eukaryota</taxon>
        <taxon>Sar</taxon>
        <taxon>Stramenopiles</taxon>
        <taxon>Ochrophyta</taxon>
        <taxon>PX clade</taxon>
        <taxon>Xanthophyceae</taxon>
        <taxon>Tribonematales</taxon>
        <taxon>Tribonemataceae</taxon>
        <taxon>Tribonema</taxon>
    </lineage>
</organism>
<dbReference type="EMBL" id="JAFCMP010000068">
    <property type="protein sequence ID" value="KAG5188601.1"/>
    <property type="molecule type" value="Genomic_DNA"/>
</dbReference>
<evidence type="ECO:0000313" key="12">
    <source>
        <dbReference type="EMBL" id="KAG5188601.1"/>
    </source>
</evidence>
<dbReference type="GO" id="GO:0005524">
    <property type="term" value="F:ATP binding"/>
    <property type="evidence" value="ECO:0007669"/>
    <property type="project" value="UniProtKB-KW"/>
</dbReference>
<reference evidence="12" key="1">
    <citation type="submission" date="2021-02" db="EMBL/GenBank/DDBJ databases">
        <title>First Annotated Genome of the Yellow-green Alga Tribonema minus.</title>
        <authorList>
            <person name="Mahan K.M."/>
        </authorList>
    </citation>
    <scope>NUCLEOTIDE SEQUENCE</scope>
    <source>
        <strain evidence="12">UTEX B ZZ1240</strain>
    </source>
</reference>
<feature type="transmembrane region" description="Helical" evidence="11">
    <location>
        <begin position="317"/>
        <end position="336"/>
    </location>
</feature>
<evidence type="ECO:0000256" key="11">
    <source>
        <dbReference type="SAM" id="Phobius"/>
    </source>
</evidence>
<dbReference type="InterPro" id="IPR023214">
    <property type="entry name" value="HAD_sf"/>
</dbReference>
<dbReference type="PANTHER" id="PTHR45630">
    <property type="entry name" value="CATION-TRANSPORTING ATPASE-RELATED"/>
    <property type="match status" value="1"/>
</dbReference>
<dbReference type="PRINTS" id="PR00119">
    <property type="entry name" value="CATATPASE"/>
</dbReference>
<comment type="caution">
    <text evidence="12">The sequence shown here is derived from an EMBL/GenBank/DDBJ whole genome shotgun (WGS) entry which is preliminary data.</text>
</comment>
<keyword evidence="3 11" id="KW-0812">Transmembrane</keyword>
<dbReference type="Proteomes" id="UP000664859">
    <property type="component" value="Unassembled WGS sequence"/>
</dbReference>
<dbReference type="GO" id="GO:0016020">
    <property type="term" value="C:membrane"/>
    <property type="evidence" value="ECO:0007669"/>
    <property type="project" value="UniProtKB-SubCell"/>
</dbReference>